<gene>
    <name evidence="12" type="ORF">BJ960_001998</name>
</gene>
<evidence type="ECO:0000313" key="13">
    <source>
        <dbReference type="Proteomes" id="UP000586095"/>
    </source>
</evidence>
<evidence type="ECO:0000259" key="11">
    <source>
        <dbReference type="PROSITE" id="PS50893"/>
    </source>
</evidence>
<dbReference type="SUPFAM" id="SSF52540">
    <property type="entry name" value="P-loop containing nucleoside triphosphate hydrolases"/>
    <property type="match status" value="1"/>
</dbReference>
<evidence type="ECO:0000256" key="6">
    <source>
        <dbReference type="ARBA" id="ARBA00022840"/>
    </source>
</evidence>
<dbReference type="InterPro" id="IPR030679">
    <property type="entry name" value="ABC_ATPase_HisP-typ"/>
</dbReference>
<reference evidence="12 13" key="1">
    <citation type="submission" date="2020-07" db="EMBL/GenBank/DDBJ databases">
        <title>Sequencing the genomes of 1000 actinobacteria strains.</title>
        <authorList>
            <person name="Klenk H.-P."/>
        </authorList>
    </citation>
    <scope>NUCLEOTIDE SEQUENCE [LARGE SCALE GENOMIC DNA]</scope>
    <source>
        <strain evidence="12 13">DSM 17380</strain>
    </source>
</reference>
<dbReference type="GO" id="GO:0005524">
    <property type="term" value="F:ATP binding"/>
    <property type="evidence" value="ECO:0007669"/>
    <property type="project" value="UniProtKB-KW"/>
</dbReference>
<dbReference type="CDD" id="cd03262">
    <property type="entry name" value="ABC_HisP_GlnQ"/>
    <property type="match status" value="1"/>
</dbReference>
<evidence type="ECO:0000256" key="2">
    <source>
        <dbReference type="ARBA" id="ARBA00005417"/>
    </source>
</evidence>
<dbReference type="SMART" id="SM00382">
    <property type="entry name" value="AAA"/>
    <property type="match status" value="1"/>
</dbReference>
<proteinExistence type="inferred from homology"/>
<dbReference type="PROSITE" id="PS00211">
    <property type="entry name" value="ABC_TRANSPORTER_1"/>
    <property type="match status" value="1"/>
</dbReference>
<dbReference type="PIRSF" id="PIRSF039085">
    <property type="entry name" value="ABC_ATPase_HisP"/>
    <property type="match status" value="1"/>
</dbReference>
<evidence type="ECO:0000256" key="3">
    <source>
        <dbReference type="ARBA" id="ARBA00022448"/>
    </source>
</evidence>
<evidence type="ECO:0000256" key="7">
    <source>
        <dbReference type="ARBA" id="ARBA00022970"/>
    </source>
</evidence>
<feature type="domain" description="ABC transporter" evidence="11">
    <location>
        <begin position="11"/>
        <end position="245"/>
    </location>
</feature>
<dbReference type="EC" id="7.4.2.1" evidence="9"/>
<dbReference type="Gene3D" id="3.40.50.300">
    <property type="entry name" value="P-loop containing nucleotide triphosphate hydrolases"/>
    <property type="match status" value="1"/>
</dbReference>
<comment type="catalytic activity">
    <reaction evidence="10">
        <text>a polar amino acid(out) + ATP + H2O = a polar amino acid(in) + ADP + phosphate + H(+)</text>
        <dbReference type="Rhea" id="RHEA:14673"/>
        <dbReference type="ChEBI" id="CHEBI:15377"/>
        <dbReference type="ChEBI" id="CHEBI:15378"/>
        <dbReference type="ChEBI" id="CHEBI:30616"/>
        <dbReference type="ChEBI" id="CHEBI:43474"/>
        <dbReference type="ChEBI" id="CHEBI:62031"/>
        <dbReference type="ChEBI" id="CHEBI:456216"/>
        <dbReference type="EC" id="7.4.2.1"/>
    </reaction>
    <physiologicalReaction direction="left-to-right" evidence="10">
        <dbReference type="Rhea" id="RHEA:14674"/>
    </physiologicalReaction>
</comment>
<keyword evidence="8" id="KW-0472">Membrane</keyword>
<dbReference type="AlphaFoldDB" id="A0A852R6W2"/>
<dbReference type="PANTHER" id="PTHR43166:SF9">
    <property type="entry name" value="GLUTAMATE_ASPARTATE IMPORT ATP-BINDING PROTEIN GLTL"/>
    <property type="match status" value="1"/>
</dbReference>
<dbReference type="InterPro" id="IPR003439">
    <property type="entry name" value="ABC_transporter-like_ATP-bd"/>
</dbReference>
<protein>
    <recommendedName>
        <fullName evidence="9">ABC-type polar-amino-acid transporter</fullName>
        <ecNumber evidence="9">7.4.2.1</ecNumber>
    </recommendedName>
</protein>
<evidence type="ECO:0000313" key="12">
    <source>
        <dbReference type="EMBL" id="NYD27195.1"/>
    </source>
</evidence>
<evidence type="ECO:0000256" key="4">
    <source>
        <dbReference type="ARBA" id="ARBA00022475"/>
    </source>
</evidence>
<dbReference type="PANTHER" id="PTHR43166">
    <property type="entry name" value="AMINO ACID IMPORT ATP-BINDING PROTEIN"/>
    <property type="match status" value="1"/>
</dbReference>
<dbReference type="InterPro" id="IPR017871">
    <property type="entry name" value="ABC_transporter-like_CS"/>
</dbReference>
<name>A0A852R6W2_9MICO</name>
<keyword evidence="7" id="KW-0029">Amino-acid transport</keyword>
<keyword evidence="13" id="KW-1185">Reference proteome</keyword>
<dbReference type="InterPro" id="IPR027417">
    <property type="entry name" value="P-loop_NTPase"/>
</dbReference>
<dbReference type="FunFam" id="3.40.50.300:FF:000020">
    <property type="entry name" value="Amino acid ABC transporter ATP-binding component"/>
    <property type="match status" value="1"/>
</dbReference>
<evidence type="ECO:0000256" key="1">
    <source>
        <dbReference type="ARBA" id="ARBA00004202"/>
    </source>
</evidence>
<keyword evidence="5" id="KW-0547">Nucleotide-binding</keyword>
<dbReference type="Pfam" id="PF00005">
    <property type="entry name" value="ABC_tran"/>
    <property type="match status" value="1"/>
</dbReference>
<comment type="similarity">
    <text evidence="2">Belongs to the ABC transporter superfamily.</text>
</comment>
<sequence length="249" mass="27049">MTTTATTDCMIDMQDIHKCFGDLEVLKGVSLQVRRGEVVALIGASGSGKSTLLRCTNHLEEPTSGVISVLGQPVDGKTENILRVRRTVGMVFQQFNLFPHKTVLENVIEAPMQVLGVKKAAATEQALVLLERVGLAEKAGVYPHKLSGGQQQRVAIARALAMNPQAMLFDEPTSALDPELRGEVLKVMKDLASAGMTMLIVTHEMSFARDVADRVVFMADGVVEEEGVPSELFDHPKSSKLQSFLRHVA</sequence>
<dbReference type="Proteomes" id="UP000586095">
    <property type="component" value="Unassembled WGS sequence"/>
</dbReference>
<dbReference type="GO" id="GO:0005886">
    <property type="term" value="C:plasma membrane"/>
    <property type="evidence" value="ECO:0007669"/>
    <property type="project" value="UniProtKB-SubCell"/>
</dbReference>
<comment type="caution">
    <text evidence="12">The sequence shown here is derived from an EMBL/GenBank/DDBJ whole genome shotgun (WGS) entry which is preliminary data.</text>
</comment>
<organism evidence="12 13">
    <name type="scientific">Leucobacter aridicollis</name>
    <dbReference type="NCBI Taxonomy" id="283878"/>
    <lineage>
        <taxon>Bacteria</taxon>
        <taxon>Bacillati</taxon>
        <taxon>Actinomycetota</taxon>
        <taxon>Actinomycetes</taxon>
        <taxon>Micrococcales</taxon>
        <taxon>Microbacteriaceae</taxon>
        <taxon>Leucobacter</taxon>
    </lineage>
</organism>
<dbReference type="RefSeq" id="WP_272928753.1">
    <property type="nucleotide sequence ID" value="NZ_BAAALZ010000001.1"/>
</dbReference>
<keyword evidence="3" id="KW-0813">Transport</keyword>
<evidence type="ECO:0000256" key="10">
    <source>
        <dbReference type="ARBA" id="ARBA00047624"/>
    </source>
</evidence>
<evidence type="ECO:0000256" key="5">
    <source>
        <dbReference type="ARBA" id="ARBA00022741"/>
    </source>
</evidence>
<keyword evidence="6" id="KW-0067">ATP-binding</keyword>
<evidence type="ECO:0000256" key="8">
    <source>
        <dbReference type="ARBA" id="ARBA00023136"/>
    </source>
</evidence>
<dbReference type="InterPro" id="IPR003593">
    <property type="entry name" value="AAA+_ATPase"/>
</dbReference>
<dbReference type="GO" id="GO:0016887">
    <property type="term" value="F:ATP hydrolysis activity"/>
    <property type="evidence" value="ECO:0007669"/>
    <property type="project" value="InterPro"/>
</dbReference>
<accession>A0A852R6W2</accession>
<comment type="subcellular location">
    <subcellularLocation>
        <location evidence="1">Cell membrane</location>
        <topology evidence="1">Peripheral membrane protein</topology>
    </subcellularLocation>
</comment>
<dbReference type="InterPro" id="IPR050086">
    <property type="entry name" value="MetN_ABC_transporter-like"/>
</dbReference>
<dbReference type="PROSITE" id="PS50893">
    <property type="entry name" value="ABC_TRANSPORTER_2"/>
    <property type="match status" value="1"/>
</dbReference>
<dbReference type="GO" id="GO:0015426">
    <property type="term" value="F:ATPase-coupled polar amino acid-transporter activity"/>
    <property type="evidence" value="ECO:0007669"/>
    <property type="project" value="UniProtKB-EC"/>
</dbReference>
<evidence type="ECO:0000256" key="9">
    <source>
        <dbReference type="ARBA" id="ARBA00038850"/>
    </source>
</evidence>
<dbReference type="EMBL" id="JACCBD010000001">
    <property type="protein sequence ID" value="NYD27195.1"/>
    <property type="molecule type" value="Genomic_DNA"/>
</dbReference>
<keyword evidence="4" id="KW-1003">Cell membrane</keyword>